<dbReference type="InterPro" id="IPR036388">
    <property type="entry name" value="WH-like_DNA-bd_sf"/>
</dbReference>
<evidence type="ECO:0000256" key="2">
    <source>
        <dbReference type="ARBA" id="ARBA00023125"/>
    </source>
</evidence>
<dbReference type="AlphaFoldDB" id="A0A6C6Z9C0"/>
<name>A0A6C6Z9C0_SALPB</name>
<gene>
    <name evidence="5" type="ordered locus">SPAB_05409</name>
</gene>
<keyword evidence="3" id="KW-0804">Transcription</keyword>
<organism evidence="5 6">
    <name type="scientific">Salmonella paratyphi B (strain ATCC BAA-1250 / SPB7)</name>
    <dbReference type="NCBI Taxonomy" id="1016998"/>
    <lineage>
        <taxon>Bacteria</taxon>
        <taxon>Pseudomonadati</taxon>
        <taxon>Pseudomonadota</taxon>
        <taxon>Gammaproteobacteria</taxon>
        <taxon>Enterobacterales</taxon>
        <taxon>Enterobacteriaceae</taxon>
        <taxon>Salmonella</taxon>
    </lineage>
</organism>
<dbReference type="Gene3D" id="1.10.10.10">
    <property type="entry name" value="Winged helix-like DNA-binding domain superfamily/Winged helix DNA-binding domain"/>
    <property type="match status" value="1"/>
</dbReference>
<dbReference type="Proteomes" id="UP000008556">
    <property type="component" value="Chromosome"/>
</dbReference>
<dbReference type="SUPFAM" id="SSF46785">
    <property type="entry name" value="Winged helix' DNA-binding domain"/>
    <property type="match status" value="1"/>
</dbReference>
<dbReference type="InterPro" id="IPR051011">
    <property type="entry name" value="Metal_resp_trans_reg"/>
</dbReference>
<accession>A0A6C6Z9C0</accession>
<feature type="domain" description="HTH arsR-type" evidence="4">
    <location>
        <begin position="21"/>
        <end position="118"/>
    </location>
</feature>
<protein>
    <recommendedName>
        <fullName evidence="4">HTH arsR-type domain-containing protein</fullName>
    </recommendedName>
</protein>
<dbReference type="GO" id="GO:0003700">
    <property type="term" value="F:DNA-binding transcription factor activity"/>
    <property type="evidence" value="ECO:0007669"/>
    <property type="project" value="InterPro"/>
</dbReference>
<sequence length="130" mass="14680">MNIECKIHFHYSGNIEITIMRTNMELNFAASVLKELGHVTRLGIYKRLIKAGPQGMAVGDLQKQLEIPASTLSHHLSSLISVSLVRQERQGRTLYCHARYENLEALITFLTEECCSGTDDCLTMPQKTEK</sequence>
<evidence type="ECO:0000313" key="6">
    <source>
        <dbReference type="Proteomes" id="UP000008556"/>
    </source>
</evidence>
<keyword evidence="1" id="KW-0805">Transcription regulation</keyword>
<dbReference type="InterPro" id="IPR011991">
    <property type="entry name" value="ArsR-like_HTH"/>
</dbReference>
<evidence type="ECO:0000313" key="5">
    <source>
        <dbReference type="EMBL" id="ABX70682.1"/>
    </source>
</evidence>
<reference evidence="5 6" key="1">
    <citation type="submission" date="2007-11" db="EMBL/GenBank/DDBJ databases">
        <authorList>
            <consortium name="The Salmonella enterica serovar Paratyphi B Genome Sequencing Project"/>
            <person name="McClelland M."/>
            <person name="Sanderson E.K."/>
            <person name="Porwollik S."/>
            <person name="Spieth J."/>
            <person name="Clifton W.S."/>
            <person name="Fulton R."/>
            <person name="Cordes M."/>
            <person name="Wollam A."/>
            <person name="Shah N."/>
            <person name="Pepin K."/>
            <person name="Bhonagiri V."/>
            <person name="Nash W."/>
            <person name="Johnson M."/>
            <person name="Thiruvilangam P."/>
            <person name="Wilson R."/>
        </authorList>
    </citation>
    <scope>NUCLEOTIDE SEQUENCE [LARGE SCALE GENOMIC DNA]</scope>
    <source>
        <strain evidence="6">ATCC BAA-1250 / SPB7</strain>
    </source>
</reference>
<dbReference type="SMART" id="SM00418">
    <property type="entry name" value="HTH_ARSR"/>
    <property type="match status" value="1"/>
</dbReference>
<evidence type="ECO:0000259" key="4">
    <source>
        <dbReference type="PROSITE" id="PS50987"/>
    </source>
</evidence>
<evidence type="ECO:0000256" key="1">
    <source>
        <dbReference type="ARBA" id="ARBA00023015"/>
    </source>
</evidence>
<dbReference type="KEGG" id="spq:SPAB_05409"/>
<proteinExistence type="predicted"/>
<dbReference type="InterPro" id="IPR036390">
    <property type="entry name" value="WH_DNA-bd_sf"/>
</dbReference>
<dbReference type="NCBIfam" id="NF033788">
    <property type="entry name" value="HTH_metalloreg"/>
    <property type="match status" value="1"/>
</dbReference>
<dbReference type="PROSITE" id="PS50987">
    <property type="entry name" value="HTH_ARSR_2"/>
    <property type="match status" value="1"/>
</dbReference>
<dbReference type="InterPro" id="IPR001845">
    <property type="entry name" value="HTH_ArsR_DNA-bd_dom"/>
</dbReference>
<dbReference type="PANTHER" id="PTHR43132">
    <property type="entry name" value="ARSENICAL RESISTANCE OPERON REPRESSOR ARSR-RELATED"/>
    <property type="match status" value="1"/>
</dbReference>
<dbReference type="EMBL" id="CP000886">
    <property type="protein sequence ID" value="ABX70682.1"/>
    <property type="molecule type" value="Genomic_DNA"/>
</dbReference>
<dbReference type="Pfam" id="PF12840">
    <property type="entry name" value="HTH_20"/>
    <property type="match status" value="1"/>
</dbReference>
<evidence type="ECO:0000256" key="3">
    <source>
        <dbReference type="ARBA" id="ARBA00023163"/>
    </source>
</evidence>
<dbReference type="PANTHER" id="PTHR43132:SF2">
    <property type="entry name" value="ARSENICAL RESISTANCE OPERON REPRESSOR ARSR-RELATED"/>
    <property type="match status" value="1"/>
</dbReference>
<dbReference type="GO" id="GO:0003677">
    <property type="term" value="F:DNA binding"/>
    <property type="evidence" value="ECO:0007669"/>
    <property type="project" value="UniProtKB-KW"/>
</dbReference>
<keyword evidence="2" id="KW-0238">DNA-binding</keyword>
<dbReference type="CDD" id="cd00090">
    <property type="entry name" value="HTH_ARSR"/>
    <property type="match status" value="1"/>
</dbReference>